<dbReference type="Proteomes" id="UP000026984">
    <property type="component" value="Segment"/>
</dbReference>
<dbReference type="KEGG" id="vg:19687014"/>
<organism evidence="1 2">
    <name type="scientific">Cronobacter phage CR8</name>
    <dbReference type="NCBI Taxonomy" id="1327934"/>
    <lineage>
        <taxon>Viruses</taxon>
        <taxon>Duplodnaviria</taxon>
        <taxon>Heunggongvirae</taxon>
        <taxon>Uroviricota</taxon>
        <taxon>Caudoviricetes</taxon>
        <taxon>Vequintavirinae</taxon>
        <taxon>Certrevirus</taxon>
        <taxon>Certrevirus CR8</taxon>
    </lineage>
</organism>
<protein>
    <submittedName>
        <fullName evidence="1">Uncharacterized protein</fullName>
    </submittedName>
</protein>
<dbReference type="RefSeq" id="YP_009042500.1">
    <property type="nucleotide sequence ID" value="NC_024354.1"/>
</dbReference>
<evidence type="ECO:0000313" key="1">
    <source>
        <dbReference type="EMBL" id="AIA64793.1"/>
    </source>
</evidence>
<proteinExistence type="predicted"/>
<accession>A0A060AMR6</accession>
<gene>
    <name evidence="1" type="ORF">CR8_263</name>
</gene>
<name>A0A060AMR6_9CAUD</name>
<sequence>MRKFHYLVTIDLDDDHLEQMIKDQPDLIDCETFEGVAPENFVSVFAEKMTEGIDEALQEGLGDAGNSKVKTVFAGECK</sequence>
<evidence type="ECO:0000313" key="2">
    <source>
        <dbReference type="Proteomes" id="UP000026984"/>
    </source>
</evidence>
<dbReference type="EMBL" id="KC954774">
    <property type="protein sequence ID" value="AIA64793.1"/>
    <property type="molecule type" value="Genomic_DNA"/>
</dbReference>
<keyword evidence="2" id="KW-1185">Reference proteome</keyword>
<dbReference type="GeneID" id="19687014"/>
<reference evidence="1 2" key="1">
    <citation type="submission" date="2013-04" db="EMBL/GenBank/DDBJ databases">
        <title>Complete Genome Sequence of Cronobacter sakazakii Bacteriophage CR8.</title>
        <authorList>
            <person name="Kim Y."/>
            <person name="Shin H."/>
            <person name="Ryu S."/>
        </authorList>
    </citation>
    <scope>NUCLEOTIDE SEQUENCE [LARGE SCALE GENOMIC DNA]</scope>
</reference>